<protein>
    <submittedName>
        <fullName evidence="1">Uncharacterized protein</fullName>
    </submittedName>
</protein>
<evidence type="ECO:0000313" key="2">
    <source>
        <dbReference type="Proteomes" id="UP000838763"/>
    </source>
</evidence>
<sequence length="165" mass="18898">MSWVGPMYRFDEDDPPASDILSARLRAKYWGSQVITYRPCIKQILDLSYRLRSKANPSLLHVPYSDLPQEIRDELHVLPQETWDHAQKGIRSLIESTQAFHGLGDKRPIITNVFGTAHAQWGNLVVLAACYCDPFLRQHIDAPKLRDLYHKTIGFFGKLRGTLVP</sequence>
<reference evidence="1" key="1">
    <citation type="submission" date="2022-11" db="EMBL/GenBank/DDBJ databases">
        <authorList>
            <person name="Scott C."/>
            <person name="Bruce N."/>
        </authorList>
    </citation>
    <scope>NUCLEOTIDE SEQUENCE</scope>
</reference>
<keyword evidence="2" id="KW-1185">Reference proteome</keyword>
<name>A0A9P1H3C4_9PEZI</name>
<dbReference type="InterPro" id="IPR053181">
    <property type="entry name" value="EcdB-like_regulator"/>
</dbReference>
<dbReference type="AlphaFoldDB" id="A0A9P1H3C4"/>
<accession>A0A9P1H3C4</accession>
<dbReference type="EMBL" id="CALLCH030000012">
    <property type="protein sequence ID" value="CAI4215250.1"/>
    <property type="molecule type" value="Genomic_DNA"/>
</dbReference>
<proteinExistence type="predicted"/>
<dbReference type="OrthoDB" id="5093129at2759"/>
<organism evidence="1 2">
    <name type="scientific">Parascedosporium putredinis</name>
    <dbReference type="NCBI Taxonomy" id="1442378"/>
    <lineage>
        <taxon>Eukaryota</taxon>
        <taxon>Fungi</taxon>
        <taxon>Dikarya</taxon>
        <taxon>Ascomycota</taxon>
        <taxon>Pezizomycotina</taxon>
        <taxon>Sordariomycetes</taxon>
        <taxon>Hypocreomycetidae</taxon>
        <taxon>Microascales</taxon>
        <taxon>Microascaceae</taxon>
        <taxon>Parascedosporium</taxon>
    </lineage>
</organism>
<dbReference type="PANTHER" id="PTHR47785:SF4">
    <property type="entry name" value="ZN(II)2CYS6 TRANSCRIPTION FACTOR (EUROFUNG)"/>
    <property type="match status" value="1"/>
</dbReference>
<dbReference type="Proteomes" id="UP000838763">
    <property type="component" value="Unassembled WGS sequence"/>
</dbReference>
<evidence type="ECO:0000313" key="1">
    <source>
        <dbReference type="EMBL" id="CAI4215250.1"/>
    </source>
</evidence>
<gene>
    <name evidence="1" type="ORF">PPNO1_LOCUS4964</name>
</gene>
<comment type="caution">
    <text evidence="1">The sequence shown here is derived from an EMBL/GenBank/DDBJ whole genome shotgun (WGS) entry which is preliminary data.</text>
</comment>
<dbReference type="PANTHER" id="PTHR47785">
    <property type="entry name" value="ZN(II)2CYS6 TRANSCRIPTION FACTOR (EUROFUNG)-RELATED-RELATED"/>
    <property type="match status" value="1"/>
</dbReference>